<keyword evidence="3" id="KW-1185">Reference proteome</keyword>
<organism evidence="2 3">
    <name type="scientific">Xylaria bambusicola</name>
    <dbReference type="NCBI Taxonomy" id="326684"/>
    <lineage>
        <taxon>Eukaryota</taxon>
        <taxon>Fungi</taxon>
        <taxon>Dikarya</taxon>
        <taxon>Ascomycota</taxon>
        <taxon>Pezizomycotina</taxon>
        <taxon>Sordariomycetes</taxon>
        <taxon>Xylariomycetidae</taxon>
        <taxon>Xylariales</taxon>
        <taxon>Xylariaceae</taxon>
        <taxon>Xylaria</taxon>
    </lineage>
</organism>
<evidence type="ECO:0000256" key="1">
    <source>
        <dbReference type="SAM" id="MobiDB-lite"/>
    </source>
</evidence>
<proteinExistence type="predicted"/>
<dbReference type="EMBL" id="JAWHQM010000044">
    <property type="protein sequence ID" value="KAK5634783.1"/>
    <property type="molecule type" value="Genomic_DNA"/>
</dbReference>
<name>A0AAN7USF6_9PEZI</name>
<feature type="compositionally biased region" description="Acidic residues" evidence="1">
    <location>
        <begin position="47"/>
        <end position="67"/>
    </location>
</feature>
<accession>A0AAN7USF6</accession>
<evidence type="ECO:0000313" key="2">
    <source>
        <dbReference type="EMBL" id="KAK5634783.1"/>
    </source>
</evidence>
<reference evidence="2 3" key="1">
    <citation type="submission" date="2023-10" db="EMBL/GenBank/DDBJ databases">
        <title>Draft genome sequence of Xylaria bambusicola isolate GMP-LS, the root and basal stem rot pathogen of sugarcane in Indonesia.</title>
        <authorList>
            <person name="Selvaraj P."/>
            <person name="Muralishankar V."/>
            <person name="Muruganantham S."/>
            <person name="Sp S."/>
            <person name="Haryani S."/>
            <person name="Lau K.J.X."/>
            <person name="Naqvi N.I."/>
        </authorList>
    </citation>
    <scope>NUCLEOTIDE SEQUENCE [LARGE SCALE GENOMIC DNA]</scope>
    <source>
        <strain evidence="2">GMP-LS</strain>
    </source>
</reference>
<comment type="caution">
    <text evidence="2">The sequence shown here is derived from an EMBL/GenBank/DDBJ whole genome shotgun (WGS) entry which is preliminary data.</text>
</comment>
<dbReference type="InterPro" id="IPR022025">
    <property type="entry name" value="Amidoligase_2"/>
</dbReference>
<evidence type="ECO:0000313" key="3">
    <source>
        <dbReference type="Proteomes" id="UP001305414"/>
    </source>
</evidence>
<sequence>MGDNGDPPKGVFPYPTKGVVFPEPPWEADFDVIAGKAHGTGSGENQGYDEDGDYEDEDMQDGGDLDDGGTVAKGPDPGSDPDPGTATFGVELEFLVVQCPKVRMDDGETLHITDPHPNELRYTSSKMAKWELEHMEEIRQDAEDFERYHKANGTYDDLYEDGRRAAFAVFEGKIRYQSTTKLTRVLRDRGLVVIKWPEADINSDERYAQNVPINDFSESEDSDDEREFDYPNKSRLGDFSSVYKWVPFVGVNRNTAQALKQWQEDFEQYHTDNNIQMYRTRNSDIQELVKEKCTVRGWPDLSEARLQHLKAILEERIISKRNLYKQLREDLRNEQVDPLHVPVPGLKQQYKAWTVTIDLSVDGNGMTKERYANATTADPWNEYFWFGAEVVSPVLPMRDERSYEAVRVACGALRDALRCHKPMEVSTGLHIHLGHTHGWTLFQAKRFGAFWLLAETIILRLHRRDRDMDAKVSESILSCNFSQARYLFPNTYEMWESNYSCSVTCFVLSMMFTWLTVKYCKWCAKIRGSSRLWRALFSSDEQERQACASTIPANNPPLQRMNCDRELIRNVPLQRLGDVWRKFLQNLWQYGSITELHKGLGESQYCRTGIKWRIRGKNSSTERATQDDEQPGTIEARIMHGTLDADNINNWVIVLERIVHVVRNFSDDEFREFLSEFLSSRSPGRLLALLEVPEEVRQYYVDPKRRDTQDMYWEYPDHDLVDWNQPFMVPGHKATHGSYWD</sequence>
<dbReference type="Proteomes" id="UP001305414">
    <property type="component" value="Unassembled WGS sequence"/>
</dbReference>
<feature type="compositionally biased region" description="Low complexity" evidence="1">
    <location>
        <begin position="74"/>
        <end position="84"/>
    </location>
</feature>
<protein>
    <submittedName>
        <fullName evidence="2">Uncharacterized protein</fullName>
    </submittedName>
</protein>
<dbReference type="Pfam" id="PF12224">
    <property type="entry name" value="Amidoligase_2"/>
    <property type="match status" value="1"/>
</dbReference>
<dbReference type="PANTHER" id="PTHR36847:SF1">
    <property type="entry name" value="AMIDOLIGASE ENZYME"/>
    <property type="match status" value="1"/>
</dbReference>
<dbReference type="AlphaFoldDB" id="A0AAN7USF6"/>
<feature type="region of interest" description="Disordered" evidence="1">
    <location>
        <begin position="31"/>
        <end position="87"/>
    </location>
</feature>
<gene>
    <name evidence="2" type="ORF">RRF57_010496</name>
</gene>
<dbReference type="PANTHER" id="PTHR36847">
    <property type="entry name" value="AMIDOLIGASE ENZYME"/>
    <property type="match status" value="1"/>
</dbReference>